<feature type="transmembrane region" description="Helical" evidence="5">
    <location>
        <begin position="177"/>
        <end position="199"/>
    </location>
</feature>
<feature type="transmembrane region" description="Helical" evidence="5">
    <location>
        <begin position="386"/>
        <end position="403"/>
    </location>
</feature>
<gene>
    <name evidence="9" type="ORF">NNL38_01500</name>
</gene>
<dbReference type="Pfam" id="PF04932">
    <property type="entry name" value="Wzy_C"/>
    <property type="match status" value="1"/>
</dbReference>
<dbReference type="InterPro" id="IPR021797">
    <property type="entry name" value="Wzy_C_2"/>
</dbReference>
<comment type="subcellular location">
    <subcellularLocation>
        <location evidence="1">Membrane</location>
        <topology evidence="1">Multi-pass membrane protein</topology>
    </subcellularLocation>
</comment>
<feature type="transmembrane region" description="Helical" evidence="5">
    <location>
        <begin position="136"/>
        <end position="157"/>
    </location>
</feature>
<feature type="transmembrane region" description="Helical" evidence="5">
    <location>
        <begin position="45"/>
        <end position="69"/>
    </location>
</feature>
<evidence type="ECO:0000256" key="2">
    <source>
        <dbReference type="ARBA" id="ARBA00022692"/>
    </source>
</evidence>
<feature type="transmembrane region" description="Helical" evidence="5">
    <location>
        <begin position="236"/>
        <end position="255"/>
    </location>
</feature>
<feature type="transmembrane region" description="Helical" evidence="5">
    <location>
        <begin position="351"/>
        <end position="374"/>
    </location>
</feature>
<evidence type="ECO:0000259" key="8">
    <source>
        <dbReference type="Pfam" id="PF15864"/>
    </source>
</evidence>
<feature type="transmembrane region" description="Helical" evidence="5">
    <location>
        <begin position="409"/>
        <end position="426"/>
    </location>
</feature>
<evidence type="ECO:0000259" key="6">
    <source>
        <dbReference type="Pfam" id="PF04932"/>
    </source>
</evidence>
<feature type="transmembrane region" description="Helical" evidence="5">
    <location>
        <begin position="105"/>
        <end position="124"/>
    </location>
</feature>
<feature type="domain" description="O-antigen ligase-related" evidence="6">
    <location>
        <begin position="226"/>
        <end position="363"/>
    </location>
</feature>
<dbReference type="EMBL" id="CP101508">
    <property type="protein sequence ID" value="UTV28026.1"/>
    <property type="molecule type" value="Genomic_DNA"/>
</dbReference>
<keyword evidence="10" id="KW-1185">Reference proteome</keyword>
<evidence type="ECO:0000259" key="7">
    <source>
        <dbReference type="Pfam" id="PF11846"/>
    </source>
</evidence>
<accession>A0ABY5GFS5</accession>
<evidence type="ECO:0000256" key="5">
    <source>
        <dbReference type="SAM" id="Phobius"/>
    </source>
</evidence>
<keyword evidence="4 5" id="KW-0472">Membrane</keyword>
<dbReference type="InterPro" id="IPR031726">
    <property type="entry name" value="PglL_A"/>
</dbReference>
<feature type="domain" description="Protein glycosylation ligase" evidence="8">
    <location>
        <begin position="174"/>
        <end position="199"/>
    </location>
</feature>
<feature type="transmembrane region" description="Helical" evidence="5">
    <location>
        <begin position="20"/>
        <end position="39"/>
    </location>
</feature>
<dbReference type="InterPro" id="IPR051533">
    <property type="entry name" value="WaaL-like"/>
</dbReference>
<name>A0ABY5GFS5_9GAMM</name>
<sequence length="592" mass="67271">MTLLHVQGTRLAQATISKPVIKPFMTTLSVLFLFAMHYFQHNPGGSGLALSFNVASWIPLSFAIAFGLFEICRQKIWRYSRLTLLLFACCVLLTLPVLYPNAEGSAAAGRLLGLWAGFLFFVALQQFSFSLQQRQHLLWLILTAVWLQALLGWYQFFGLEADNPIGYDTVANRPYGIFQQPNVMASFLATGLVLSAYLLARLPMYRGQWSLRQAGLLLTPVVTIPILVFVSSRTGWLGAFIGTVLILPYLCRFAAKAQSRMWLLMVALGLSLSWYLSTTAHWAPAEDRVSLQSARSIHLPQAWEMYQKAPLLGYGYGNFESAYLTETARWHHTDPTQPHGLAALDHPHNELLFWAVEGGTLPLFGLLLAAAAVFLKVRKAPPGTRLALVGLFFPLTLHTQLEYPFYHSLVHWVIFIILIYWVDNLTAKYYKRKLQYVLALRLSTLLLPLLISTYMITTLYSGYWLTQFETSRPLEISYLQRVNNPWAWENRFEWDVAVTQLHLGAATNNPVQIQHYIDWANTKARKWLRPALYQNLIAAYQLLDNPVQAEHIRQEAAYLFPAHDFSQTTLEPIFEANWQSVSQSLTATPARP</sequence>
<organism evidence="9 10">
    <name type="scientific">Photobacterium atrarenae</name>
    <dbReference type="NCBI Taxonomy" id="865757"/>
    <lineage>
        <taxon>Bacteria</taxon>
        <taxon>Pseudomonadati</taxon>
        <taxon>Pseudomonadota</taxon>
        <taxon>Gammaproteobacteria</taxon>
        <taxon>Vibrionales</taxon>
        <taxon>Vibrionaceae</taxon>
        <taxon>Photobacterium</taxon>
    </lineage>
</organism>
<dbReference type="Proteomes" id="UP001057998">
    <property type="component" value="Chromosome 1"/>
</dbReference>
<feature type="domain" description="Virulence factor membrane-bound polymerase C-terminal" evidence="7">
    <location>
        <begin position="387"/>
        <end position="568"/>
    </location>
</feature>
<dbReference type="PANTHER" id="PTHR37422:SF21">
    <property type="entry name" value="EXOQ-LIKE PROTEIN"/>
    <property type="match status" value="1"/>
</dbReference>
<evidence type="ECO:0000313" key="9">
    <source>
        <dbReference type="EMBL" id="UTV28026.1"/>
    </source>
</evidence>
<proteinExistence type="predicted"/>
<keyword evidence="3 5" id="KW-1133">Transmembrane helix</keyword>
<protein>
    <submittedName>
        <fullName evidence="9">Wzy polymerase domain-containing protein</fullName>
    </submittedName>
</protein>
<evidence type="ECO:0000313" key="10">
    <source>
        <dbReference type="Proteomes" id="UP001057998"/>
    </source>
</evidence>
<keyword evidence="2 5" id="KW-0812">Transmembrane</keyword>
<reference evidence="9" key="1">
    <citation type="submission" date="2022-07" db="EMBL/GenBank/DDBJ databases">
        <title>Genome sequencing of Photobacterium atrarenae GJH2-4.</title>
        <authorList>
            <person name="Park S.-J."/>
        </authorList>
    </citation>
    <scope>NUCLEOTIDE SEQUENCE</scope>
    <source>
        <strain evidence="9">GJH2-4</strain>
    </source>
</reference>
<evidence type="ECO:0000256" key="1">
    <source>
        <dbReference type="ARBA" id="ARBA00004141"/>
    </source>
</evidence>
<dbReference type="Pfam" id="PF11846">
    <property type="entry name" value="Wzy_C_2"/>
    <property type="match status" value="1"/>
</dbReference>
<dbReference type="PANTHER" id="PTHR37422">
    <property type="entry name" value="TEICHURONIC ACID BIOSYNTHESIS PROTEIN TUAE"/>
    <property type="match status" value="1"/>
</dbReference>
<dbReference type="RefSeq" id="WP_255389273.1">
    <property type="nucleotide sequence ID" value="NZ_CP101508.1"/>
</dbReference>
<dbReference type="Pfam" id="PF15864">
    <property type="entry name" value="PglL_A"/>
    <property type="match status" value="1"/>
</dbReference>
<dbReference type="InterPro" id="IPR007016">
    <property type="entry name" value="O-antigen_ligase-rel_domated"/>
</dbReference>
<evidence type="ECO:0000256" key="3">
    <source>
        <dbReference type="ARBA" id="ARBA00022989"/>
    </source>
</evidence>
<evidence type="ECO:0000256" key="4">
    <source>
        <dbReference type="ARBA" id="ARBA00023136"/>
    </source>
</evidence>
<feature type="transmembrane region" description="Helical" evidence="5">
    <location>
        <begin position="81"/>
        <end position="99"/>
    </location>
</feature>
<feature type="transmembrane region" description="Helical" evidence="5">
    <location>
        <begin position="438"/>
        <end position="465"/>
    </location>
</feature>
<feature type="transmembrane region" description="Helical" evidence="5">
    <location>
        <begin position="262"/>
        <end position="283"/>
    </location>
</feature>
<feature type="transmembrane region" description="Helical" evidence="5">
    <location>
        <begin position="211"/>
        <end position="230"/>
    </location>
</feature>